<comment type="caution">
    <text evidence="2">The sequence shown here is derived from an EMBL/GenBank/DDBJ whole genome shotgun (WGS) entry which is preliminary data.</text>
</comment>
<dbReference type="EMBL" id="PFSF01000053">
    <property type="protein sequence ID" value="PJC28000.1"/>
    <property type="molecule type" value="Genomic_DNA"/>
</dbReference>
<evidence type="ECO:0000313" key="3">
    <source>
        <dbReference type="Proteomes" id="UP000229816"/>
    </source>
</evidence>
<organism evidence="2 3">
    <name type="scientific">Candidatus Shapirobacteria bacterium CG_4_9_14_0_2_um_filter_39_11</name>
    <dbReference type="NCBI Taxonomy" id="1974478"/>
    <lineage>
        <taxon>Bacteria</taxon>
        <taxon>Candidatus Shapironibacteriota</taxon>
    </lineage>
</organism>
<keyword evidence="1" id="KW-1133">Transmembrane helix</keyword>
<proteinExistence type="predicted"/>
<evidence type="ECO:0008006" key="4">
    <source>
        <dbReference type="Google" id="ProtNLM"/>
    </source>
</evidence>
<sequence>MKKHLPRWREEQKERKANKTRRFAFSCLFFILLILLVGFGYKIYGSIGKSIWDGENQINLAFDAQPVAIASFNPQENSANILIIPNGTLVEAAWGYGPYRAESLFGLGELDGRGGEVLTTSLQEYLGIPIDAYVSIENGKWTRDNVKTGLLEKLWFLFKNGGKTNLTKWDLARLWWKINNIPEDKIKIFDLDPQLLEQIISGFAIDEKIKEEDLAIAVLNATDQPGLATKGSRLARNIGGRVIGIGETENFQFPISNFQCQIRSKKIYKNSYTVKKLSKIFNCDWGGENLEGQRAEVVLIIGR</sequence>
<protein>
    <recommendedName>
        <fullName evidence="4">LytR/CpsA/Psr regulator C-terminal domain-containing protein</fullName>
    </recommendedName>
</protein>
<keyword evidence="1" id="KW-0812">Transmembrane</keyword>
<gene>
    <name evidence="2" type="ORF">CO054_02485</name>
</gene>
<dbReference type="Proteomes" id="UP000229816">
    <property type="component" value="Unassembled WGS sequence"/>
</dbReference>
<name>A0A2M8ES97_9BACT</name>
<dbReference type="AlphaFoldDB" id="A0A2M8ES97"/>
<accession>A0A2M8ES97</accession>
<evidence type="ECO:0000313" key="2">
    <source>
        <dbReference type="EMBL" id="PJC28000.1"/>
    </source>
</evidence>
<evidence type="ECO:0000256" key="1">
    <source>
        <dbReference type="SAM" id="Phobius"/>
    </source>
</evidence>
<keyword evidence="1" id="KW-0472">Membrane</keyword>
<dbReference type="Gene3D" id="3.40.630.190">
    <property type="entry name" value="LCP protein"/>
    <property type="match status" value="1"/>
</dbReference>
<feature type="transmembrane region" description="Helical" evidence="1">
    <location>
        <begin position="21"/>
        <end position="41"/>
    </location>
</feature>
<reference evidence="3" key="1">
    <citation type="submission" date="2017-09" db="EMBL/GenBank/DDBJ databases">
        <title>Depth-based differentiation of microbial function through sediment-hosted aquifers and enrichment of novel symbionts in the deep terrestrial subsurface.</title>
        <authorList>
            <person name="Probst A.J."/>
            <person name="Ladd B."/>
            <person name="Jarett J.K."/>
            <person name="Geller-Mcgrath D.E."/>
            <person name="Sieber C.M.K."/>
            <person name="Emerson J.B."/>
            <person name="Anantharaman K."/>
            <person name="Thomas B.C."/>
            <person name="Malmstrom R."/>
            <person name="Stieglmeier M."/>
            <person name="Klingl A."/>
            <person name="Woyke T."/>
            <person name="Ryan C.M."/>
            <person name="Banfield J.F."/>
        </authorList>
    </citation>
    <scope>NUCLEOTIDE SEQUENCE [LARGE SCALE GENOMIC DNA]</scope>
</reference>